<comment type="catalytic activity">
    <reaction evidence="4">
        <text>(6S)-5-formyl-5,6,7,8-tetrahydrofolate + ATP = (6R)-5,10-methenyltetrahydrofolate + ADP + phosphate</text>
        <dbReference type="Rhea" id="RHEA:10488"/>
        <dbReference type="ChEBI" id="CHEBI:30616"/>
        <dbReference type="ChEBI" id="CHEBI:43474"/>
        <dbReference type="ChEBI" id="CHEBI:57455"/>
        <dbReference type="ChEBI" id="CHEBI:57457"/>
        <dbReference type="ChEBI" id="CHEBI:456216"/>
        <dbReference type="EC" id="6.3.3.2"/>
    </reaction>
</comment>
<evidence type="ECO:0000256" key="4">
    <source>
        <dbReference type="ARBA" id="ARBA00036539"/>
    </source>
</evidence>
<dbReference type="EC" id="6.3.3.2" evidence="5"/>
<organism evidence="6 7">
    <name type="scientific">Phakopsora pachyrhizi</name>
    <name type="common">Asian soybean rust disease fungus</name>
    <dbReference type="NCBI Taxonomy" id="170000"/>
    <lineage>
        <taxon>Eukaryota</taxon>
        <taxon>Fungi</taxon>
        <taxon>Dikarya</taxon>
        <taxon>Basidiomycota</taxon>
        <taxon>Pucciniomycotina</taxon>
        <taxon>Pucciniomycetes</taxon>
        <taxon>Pucciniales</taxon>
        <taxon>Phakopsoraceae</taxon>
        <taxon>Phakopsora</taxon>
    </lineage>
</organism>
<keyword evidence="7" id="KW-1185">Reference proteome</keyword>
<gene>
    <name evidence="6" type="ORF">PPACK8108_LOCUS2435</name>
</gene>
<evidence type="ECO:0000256" key="1">
    <source>
        <dbReference type="ARBA" id="ARBA00010638"/>
    </source>
</evidence>
<evidence type="ECO:0000256" key="5">
    <source>
        <dbReference type="ARBA" id="ARBA00038966"/>
    </source>
</evidence>
<dbReference type="Proteomes" id="UP001153365">
    <property type="component" value="Unassembled WGS sequence"/>
</dbReference>
<protein>
    <recommendedName>
        <fullName evidence="5">5-formyltetrahydrofolate cyclo-ligase</fullName>
        <ecNumber evidence="5">6.3.3.2</ecNumber>
    </recommendedName>
</protein>
<evidence type="ECO:0000256" key="3">
    <source>
        <dbReference type="ARBA" id="ARBA00022840"/>
    </source>
</evidence>
<keyword evidence="2" id="KW-0547">Nucleotide-binding</keyword>
<dbReference type="PANTHER" id="PTHR23407:SF1">
    <property type="entry name" value="5-FORMYLTETRAHYDROFOLATE CYCLO-LIGASE"/>
    <property type="match status" value="1"/>
</dbReference>
<evidence type="ECO:0000313" key="6">
    <source>
        <dbReference type="EMBL" id="CAH7667980.1"/>
    </source>
</evidence>
<dbReference type="GO" id="GO:0005524">
    <property type="term" value="F:ATP binding"/>
    <property type="evidence" value="ECO:0007669"/>
    <property type="project" value="UniProtKB-KW"/>
</dbReference>
<evidence type="ECO:0000313" key="7">
    <source>
        <dbReference type="Proteomes" id="UP001153365"/>
    </source>
</evidence>
<dbReference type="GO" id="GO:0009396">
    <property type="term" value="P:folic acid-containing compound biosynthetic process"/>
    <property type="evidence" value="ECO:0007669"/>
    <property type="project" value="TreeGrafter"/>
</dbReference>
<comment type="similarity">
    <text evidence="1">Belongs to the 5-formyltetrahydrofolate cyclo-ligase family.</text>
</comment>
<dbReference type="InterPro" id="IPR024185">
    <property type="entry name" value="FTHF_cligase-like_sf"/>
</dbReference>
<dbReference type="GO" id="GO:0005739">
    <property type="term" value="C:mitochondrion"/>
    <property type="evidence" value="ECO:0007669"/>
    <property type="project" value="TreeGrafter"/>
</dbReference>
<dbReference type="InterPro" id="IPR002698">
    <property type="entry name" value="FTHF_cligase"/>
</dbReference>
<dbReference type="Pfam" id="PF01812">
    <property type="entry name" value="5-FTHF_cyc-lig"/>
    <property type="match status" value="1"/>
</dbReference>
<dbReference type="PANTHER" id="PTHR23407">
    <property type="entry name" value="ATPASE INHIBITOR/5-FORMYLTETRAHYDROFOLATE CYCLO-LIGASE"/>
    <property type="match status" value="1"/>
</dbReference>
<name>A0AAV0AID4_PHAPC</name>
<dbReference type="Gene3D" id="3.40.50.10420">
    <property type="entry name" value="NagB/RpiA/CoA transferase-like"/>
    <property type="match status" value="1"/>
</dbReference>
<dbReference type="AlphaFoldDB" id="A0AAV0AID4"/>
<keyword evidence="3" id="KW-0067">ATP-binding</keyword>
<reference evidence="6" key="1">
    <citation type="submission" date="2022-06" db="EMBL/GenBank/DDBJ databases">
        <authorList>
            <consortium name="SYNGENTA / RWTH Aachen University"/>
        </authorList>
    </citation>
    <scope>NUCLEOTIDE SEQUENCE</scope>
</reference>
<sequence>MLKAGSKGFGDEVSIKVLKSNLRKRIRTKLKELNESELESQGLKVFERLMSFETFKSSKSLSCYKSMNLNEMRTDLIISQSLRNNKKVFLPYCPINKQDEDDRMRMLRLMDLVSFDRLKSSSSINTTTGSFHPTTKKKLNIDQFDQEEAKTLEDGLAFDRYGNRLGHGRGYYDRFLSEYFEKFKSNSVERREDGAIVSRSGGSECNGRPRLIGLSLREQVLPLDEVIPTDRNDHPIDILISPDGIFYPLKQPFKSSDS</sequence>
<evidence type="ECO:0000256" key="2">
    <source>
        <dbReference type="ARBA" id="ARBA00022741"/>
    </source>
</evidence>
<dbReference type="SUPFAM" id="SSF100950">
    <property type="entry name" value="NagB/RpiA/CoA transferase-like"/>
    <property type="match status" value="1"/>
</dbReference>
<proteinExistence type="inferred from homology"/>
<dbReference type="GO" id="GO:0035999">
    <property type="term" value="P:tetrahydrofolate interconversion"/>
    <property type="evidence" value="ECO:0007669"/>
    <property type="project" value="TreeGrafter"/>
</dbReference>
<comment type="caution">
    <text evidence="6">The sequence shown here is derived from an EMBL/GenBank/DDBJ whole genome shotgun (WGS) entry which is preliminary data.</text>
</comment>
<dbReference type="InterPro" id="IPR037171">
    <property type="entry name" value="NagB/RpiA_transferase-like"/>
</dbReference>
<accession>A0AAV0AID4</accession>
<dbReference type="GO" id="GO:0030272">
    <property type="term" value="F:5-formyltetrahydrofolate cyclo-ligase activity"/>
    <property type="evidence" value="ECO:0007669"/>
    <property type="project" value="UniProtKB-EC"/>
</dbReference>
<dbReference type="EMBL" id="CALTRL010000409">
    <property type="protein sequence ID" value="CAH7667980.1"/>
    <property type="molecule type" value="Genomic_DNA"/>
</dbReference>